<evidence type="ECO:0000313" key="1">
    <source>
        <dbReference type="EMBL" id="QSS54427.1"/>
    </source>
</evidence>
<dbReference type="EMBL" id="CP069104">
    <property type="protein sequence ID" value="QSS54427.1"/>
    <property type="molecule type" value="Genomic_DNA"/>
</dbReference>
<name>A0A8A1LR17_AJEC8</name>
<protein>
    <submittedName>
        <fullName evidence="1">Uncharacterized protein</fullName>
    </submittedName>
</protein>
<organism evidence="1 2">
    <name type="scientific">Ajellomyces capsulatus (strain H88)</name>
    <name type="common">Darling's disease fungus</name>
    <name type="synonym">Histoplasma capsulatum</name>
    <dbReference type="NCBI Taxonomy" id="544711"/>
    <lineage>
        <taxon>Eukaryota</taxon>
        <taxon>Fungi</taxon>
        <taxon>Dikarya</taxon>
        <taxon>Ascomycota</taxon>
        <taxon>Pezizomycotina</taxon>
        <taxon>Eurotiomycetes</taxon>
        <taxon>Eurotiomycetidae</taxon>
        <taxon>Onygenales</taxon>
        <taxon>Ajellomycetaceae</taxon>
        <taxon>Histoplasma</taxon>
    </lineage>
</organism>
<dbReference type="Proteomes" id="UP000663419">
    <property type="component" value="Chromosome 3"/>
</dbReference>
<evidence type="ECO:0000313" key="2">
    <source>
        <dbReference type="Proteomes" id="UP000663419"/>
    </source>
</evidence>
<gene>
    <name evidence="1" type="ORF">I7I53_01966</name>
</gene>
<proteinExistence type="predicted"/>
<accession>A0A8A1LR17</accession>
<reference evidence="1" key="1">
    <citation type="submission" date="2021-01" db="EMBL/GenBank/DDBJ databases">
        <title>Chromosome-level genome assembly of a human fungal pathogen reveals clustering of transcriptionally co-regulated genes.</title>
        <authorList>
            <person name="Voorhies M."/>
            <person name="Cohen S."/>
            <person name="Shea T.P."/>
            <person name="Petrus S."/>
            <person name="Munoz J.F."/>
            <person name="Poplawski S."/>
            <person name="Goldman W.E."/>
            <person name="Michael T."/>
            <person name="Cuomo C.A."/>
            <person name="Sil A."/>
            <person name="Beyhan S."/>
        </authorList>
    </citation>
    <scope>NUCLEOTIDE SEQUENCE</scope>
    <source>
        <strain evidence="1">H88</strain>
    </source>
</reference>
<dbReference type="VEuPathDB" id="FungiDB:I7I53_01966"/>
<sequence>MKIWFLTKSSSLTASSTISFGRAYESRIFTLHFPSAKEKEGKNLLALKENANLRRLWERLFLIIVRFFNLTPICFNHAREWHSHPPCVANAHHVLSSSIATEIRVKSRRQQPLRLH</sequence>
<dbReference type="AlphaFoldDB" id="A0A8A1LR17"/>